<dbReference type="EMBL" id="JARAKH010006391">
    <property type="protein sequence ID" value="KAK8371949.1"/>
    <property type="molecule type" value="Genomic_DNA"/>
</dbReference>
<proteinExistence type="predicted"/>
<feature type="chain" id="PRO_5043710215" evidence="1">
    <location>
        <begin position="26"/>
        <end position="70"/>
    </location>
</feature>
<reference evidence="2 3" key="1">
    <citation type="submission" date="2023-03" db="EMBL/GenBank/DDBJ databases">
        <title>High-quality genome of Scylla paramamosain provides insights in environmental adaptation.</title>
        <authorList>
            <person name="Zhang L."/>
        </authorList>
    </citation>
    <scope>NUCLEOTIDE SEQUENCE [LARGE SCALE GENOMIC DNA]</scope>
    <source>
        <strain evidence="2">LZ_2023a</strain>
        <tissue evidence="2">Muscle</tissue>
    </source>
</reference>
<name>A0AAW0SAF1_SCYPA</name>
<keyword evidence="3" id="KW-1185">Reference proteome</keyword>
<accession>A0AAW0SAF1</accession>
<dbReference type="Proteomes" id="UP001487740">
    <property type="component" value="Unassembled WGS sequence"/>
</dbReference>
<evidence type="ECO:0000256" key="1">
    <source>
        <dbReference type="SAM" id="SignalP"/>
    </source>
</evidence>
<sequence>MAWAVKRRLCAVLAVLALGQHSVLLTRPREEMVPLGPAGDRGAARSVGESGLCDPRLFMTYSRHWGHPVL</sequence>
<protein>
    <submittedName>
        <fullName evidence="2">Uncharacterized protein</fullName>
    </submittedName>
</protein>
<organism evidence="2 3">
    <name type="scientific">Scylla paramamosain</name>
    <name type="common">Mud crab</name>
    <dbReference type="NCBI Taxonomy" id="85552"/>
    <lineage>
        <taxon>Eukaryota</taxon>
        <taxon>Metazoa</taxon>
        <taxon>Ecdysozoa</taxon>
        <taxon>Arthropoda</taxon>
        <taxon>Crustacea</taxon>
        <taxon>Multicrustacea</taxon>
        <taxon>Malacostraca</taxon>
        <taxon>Eumalacostraca</taxon>
        <taxon>Eucarida</taxon>
        <taxon>Decapoda</taxon>
        <taxon>Pleocyemata</taxon>
        <taxon>Brachyura</taxon>
        <taxon>Eubrachyura</taxon>
        <taxon>Portunoidea</taxon>
        <taxon>Portunidae</taxon>
        <taxon>Portuninae</taxon>
        <taxon>Scylla</taxon>
    </lineage>
</organism>
<feature type="signal peptide" evidence="1">
    <location>
        <begin position="1"/>
        <end position="25"/>
    </location>
</feature>
<gene>
    <name evidence="2" type="ORF">O3P69_016292</name>
</gene>
<evidence type="ECO:0000313" key="2">
    <source>
        <dbReference type="EMBL" id="KAK8371949.1"/>
    </source>
</evidence>
<keyword evidence="1" id="KW-0732">Signal</keyword>
<dbReference type="AlphaFoldDB" id="A0AAW0SAF1"/>
<evidence type="ECO:0000313" key="3">
    <source>
        <dbReference type="Proteomes" id="UP001487740"/>
    </source>
</evidence>
<comment type="caution">
    <text evidence="2">The sequence shown here is derived from an EMBL/GenBank/DDBJ whole genome shotgun (WGS) entry which is preliminary data.</text>
</comment>